<accession>A0AB34KDS8</accession>
<proteinExistence type="predicted"/>
<dbReference type="EMBL" id="JAAQHG020000079">
    <property type="protein sequence ID" value="KAL1582021.1"/>
    <property type="molecule type" value="Genomic_DNA"/>
</dbReference>
<comment type="caution">
    <text evidence="1">The sequence shown here is derived from an EMBL/GenBank/DDBJ whole genome shotgun (WGS) entry which is preliminary data.</text>
</comment>
<name>A0AB34KDS8_9PEZI</name>
<reference evidence="1 2" key="1">
    <citation type="journal article" date="2020" name="Microbiol. Resour. Announc.">
        <title>Draft Genome Sequence of a Cladosporium Species Isolated from the Mesophotic Ascidian Didemnum maculosum.</title>
        <authorList>
            <person name="Gioti A."/>
            <person name="Siaperas R."/>
            <person name="Nikolaivits E."/>
            <person name="Le Goff G."/>
            <person name="Ouazzani J."/>
            <person name="Kotoulas G."/>
            <person name="Topakas E."/>
        </authorList>
    </citation>
    <scope>NUCLEOTIDE SEQUENCE [LARGE SCALE GENOMIC DNA]</scope>
    <source>
        <strain evidence="1 2">TM138-S3</strain>
    </source>
</reference>
<evidence type="ECO:0000313" key="1">
    <source>
        <dbReference type="EMBL" id="KAL1582021.1"/>
    </source>
</evidence>
<organism evidence="1 2">
    <name type="scientific">Cladosporium halotolerans</name>
    <dbReference type="NCBI Taxonomy" id="1052096"/>
    <lineage>
        <taxon>Eukaryota</taxon>
        <taxon>Fungi</taxon>
        <taxon>Dikarya</taxon>
        <taxon>Ascomycota</taxon>
        <taxon>Pezizomycotina</taxon>
        <taxon>Dothideomycetes</taxon>
        <taxon>Dothideomycetidae</taxon>
        <taxon>Cladosporiales</taxon>
        <taxon>Cladosporiaceae</taxon>
        <taxon>Cladosporium</taxon>
    </lineage>
</organism>
<dbReference type="GeneID" id="96010862"/>
<keyword evidence="2" id="KW-1185">Reference proteome</keyword>
<sequence length="109" mass="12740">MTGRIPTIKFLQRIRDARRRQLIQNLTREVWNTPDCAHFTDVLVKNPLHTSHSDLRPHITVRMRTDDQISRGSGQTVHIYYDAQSEAYEAFTLYSERNDKPSSDEPKAE</sequence>
<evidence type="ECO:0000313" key="2">
    <source>
        <dbReference type="Proteomes" id="UP000803884"/>
    </source>
</evidence>
<dbReference type="AlphaFoldDB" id="A0AB34KDS8"/>
<gene>
    <name evidence="1" type="ORF">WHR41_09421</name>
</gene>
<protein>
    <submittedName>
        <fullName evidence="1">Uncharacterized protein</fullName>
    </submittedName>
</protein>
<dbReference type="RefSeq" id="XP_069225128.1">
    <property type="nucleotide sequence ID" value="XM_069378024.1"/>
</dbReference>
<dbReference type="Proteomes" id="UP000803884">
    <property type="component" value="Unassembled WGS sequence"/>
</dbReference>